<dbReference type="STRING" id="453304.ATC03_15600"/>
<dbReference type="NCBIfam" id="TIGR00026">
    <property type="entry name" value="hi_GC_TIGR00026"/>
    <property type="match status" value="1"/>
</dbReference>
<accession>A0A191WLE1</accession>
<evidence type="ECO:0000256" key="2">
    <source>
        <dbReference type="ARBA" id="ARBA00049106"/>
    </source>
</evidence>
<dbReference type="GO" id="GO:0070967">
    <property type="term" value="F:coenzyme F420 binding"/>
    <property type="evidence" value="ECO:0007669"/>
    <property type="project" value="TreeGrafter"/>
</dbReference>
<dbReference type="KEGG" id="agy:ATC03_15600"/>
<dbReference type="PANTHER" id="PTHR39428:SF3">
    <property type="entry name" value="DEAZAFLAVIN-DEPENDENT NITROREDUCTASE"/>
    <property type="match status" value="1"/>
</dbReference>
<dbReference type="AlphaFoldDB" id="A0A191WLE1"/>
<comment type="similarity">
    <text evidence="1">Belongs to the F420H(2)-dependent quinone reductase family.</text>
</comment>
<dbReference type="Pfam" id="PF04075">
    <property type="entry name" value="F420H2_quin_red"/>
    <property type="match status" value="1"/>
</dbReference>
<name>A0A191WLE1_9MICO</name>
<dbReference type="Gene3D" id="2.30.110.10">
    <property type="entry name" value="Electron Transport, Fmn-binding Protein, Chain A"/>
    <property type="match status" value="1"/>
</dbReference>
<reference evidence="3 4" key="1">
    <citation type="journal article" date="2016" name="Int. J. Syst. Evol. Microbiol.">
        <title>Agromyces aureus sp. nov., isolated from the rhizosphere of Salix caprea L. grown in a heavy-metal-contaminated soil.</title>
        <authorList>
            <person name="Corretto E."/>
            <person name="Antonielli L."/>
            <person name="Sessitsch A."/>
            <person name="Compant S."/>
            <person name="Gorfer M."/>
            <person name="Kuffner M."/>
            <person name="Brader G."/>
        </authorList>
    </citation>
    <scope>NUCLEOTIDE SEQUENCE [LARGE SCALE GENOMIC DNA]</scope>
    <source>
        <strain evidence="3 4">AR33</strain>
    </source>
</reference>
<proteinExistence type="inferred from homology"/>
<dbReference type="EMBL" id="CP013979">
    <property type="protein sequence ID" value="ANJ28993.1"/>
    <property type="molecule type" value="Genomic_DNA"/>
</dbReference>
<gene>
    <name evidence="3" type="ORF">ATC03_15600</name>
</gene>
<evidence type="ECO:0000256" key="1">
    <source>
        <dbReference type="ARBA" id="ARBA00008710"/>
    </source>
</evidence>
<dbReference type="GO" id="GO:0005886">
    <property type="term" value="C:plasma membrane"/>
    <property type="evidence" value="ECO:0007669"/>
    <property type="project" value="TreeGrafter"/>
</dbReference>
<dbReference type="PANTHER" id="PTHR39428">
    <property type="entry name" value="F420H(2)-DEPENDENT QUINONE REDUCTASE RV1261C"/>
    <property type="match status" value="1"/>
</dbReference>
<organism evidence="3 4">
    <name type="scientific">Agromyces aureus</name>
    <dbReference type="NCBI Taxonomy" id="453304"/>
    <lineage>
        <taxon>Bacteria</taxon>
        <taxon>Bacillati</taxon>
        <taxon>Actinomycetota</taxon>
        <taxon>Actinomycetes</taxon>
        <taxon>Micrococcales</taxon>
        <taxon>Microbacteriaceae</taxon>
        <taxon>Agromyces</taxon>
    </lineage>
</organism>
<keyword evidence="4" id="KW-1185">Reference proteome</keyword>
<comment type="catalytic activity">
    <reaction evidence="2">
        <text>oxidized coenzyme F420-(gamma-L-Glu)(n) + a quinol + H(+) = reduced coenzyme F420-(gamma-L-Glu)(n) + a quinone</text>
        <dbReference type="Rhea" id="RHEA:39663"/>
        <dbReference type="Rhea" id="RHEA-COMP:12939"/>
        <dbReference type="Rhea" id="RHEA-COMP:14378"/>
        <dbReference type="ChEBI" id="CHEBI:15378"/>
        <dbReference type="ChEBI" id="CHEBI:24646"/>
        <dbReference type="ChEBI" id="CHEBI:132124"/>
        <dbReference type="ChEBI" id="CHEBI:133980"/>
        <dbReference type="ChEBI" id="CHEBI:139511"/>
    </reaction>
</comment>
<dbReference type="Proteomes" id="UP000078437">
    <property type="component" value="Chromosome"/>
</dbReference>
<reference evidence="4" key="2">
    <citation type="submission" date="2016-01" db="EMBL/GenBank/DDBJ databases">
        <title>Complete genome sequence of Agromyces aureus AR33T and comparison with related organisms.</title>
        <authorList>
            <person name="Corretto E."/>
            <person name="Antonielli L."/>
            <person name="Sessitsch A."/>
            <person name="Brader G."/>
        </authorList>
    </citation>
    <scope>NUCLEOTIDE SEQUENCE [LARGE SCALE GENOMIC DNA]</scope>
    <source>
        <strain evidence="4">AR33</strain>
    </source>
</reference>
<evidence type="ECO:0008006" key="5">
    <source>
        <dbReference type="Google" id="ProtNLM"/>
    </source>
</evidence>
<sequence length="143" mass="16127">MPPRWFIRTAWVVHRGIYRATRGRKGLWPATAARWGAMRLTTTGRRSGLERSVIVAYLEDGPNLVTLAMNGWAEPDPAWWLNLRADPDAAVVLPTGRREVRARAASGAERTRLWAAWQTHGDDVEALAARRHRETAVVVLEPR</sequence>
<evidence type="ECO:0000313" key="3">
    <source>
        <dbReference type="EMBL" id="ANJ28993.1"/>
    </source>
</evidence>
<dbReference type="InterPro" id="IPR012349">
    <property type="entry name" value="Split_barrel_FMN-bd"/>
</dbReference>
<protein>
    <recommendedName>
        <fullName evidence="5">Nitroreductase</fullName>
    </recommendedName>
</protein>
<dbReference type="InterPro" id="IPR004378">
    <property type="entry name" value="F420H2_quin_Rdtase"/>
</dbReference>
<dbReference type="GO" id="GO:0016491">
    <property type="term" value="F:oxidoreductase activity"/>
    <property type="evidence" value="ECO:0007669"/>
    <property type="project" value="InterPro"/>
</dbReference>
<evidence type="ECO:0000313" key="4">
    <source>
        <dbReference type="Proteomes" id="UP000078437"/>
    </source>
</evidence>